<keyword evidence="3" id="KW-0804">Transcription</keyword>
<organism evidence="6 7">
    <name type="scientific">Ornatilinea apprima</name>
    <dbReference type="NCBI Taxonomy" id="1134406"/>
    <lineage>
        <taxon>Bacteria</taxon>
        <taxon>Bacillati</taxon>
        <taxon>Chloroflexota</taxon>
        <taxon>Anaerolineae</taxon>
        <taxon>Anaerolineales</taxon>
        <taxon>Anaerolineaceae</taxon>
        <taxon>Ornatilinea</taxon>
    </lineage>
</organism>
<dbReference type="SMART" id="SM00419">
    <property type="entry name" value="HTH_CRP"/>
    <property type="match status" value="1"/>
</dbReference>
<sequence length="192" mass="21767">MDATQELLNFFKALADANRLKIVGLLSQQDLTVEQIAEMLALSPSTVSHHLSRLSKAGLVSARAESYYNIYHLQVNELEAMSKRLLAHEDLPEVTQEIDVDAYDHKVIKSYTNPDGTLKTIPTQLKKLDAILRYVLKGFQPGARYTEKQVNEILQHYNEDYAQLRRELVEQGYMCRQGGGGDYWLPDAPAND</sequence>
<dbReference type="InterPro" id="IPR018656">
    <property type="entry name" value="DUF2087"/>
</dbReference>
<dbReference type="PROSITE" id="PS50987">
    <property type="entry name" value="HTH_ARSR_2"/>
    <property type="match status" value="1"/>
</dbReference>
<dbReference type="GO" id="GO:0003700">
    <property type="term" value="F:DNA-binding transcription factor activity"/>
    <property type="evidence" value="ECO:0007669"/>
    <property type="project" value="InterPro"/>
</dbReference>
<dbReference type="InterPro" id="IPR012318">
    <property type="entry name" value="HTH_CRP"/>
</dbReference>
<feature type="domain" description="HTH arsR-type" evidence="4">
    <location>
        <begin position="1"/>
        <end position="93"/>
    </location>
</feature>
<evidence type="ECO:0000313" key="6">
    <source>
        <dbReference type="EMBL" id="KPL70144.1"/>
    </source>
</evidence>
<evidence type="ECO:0000256" key="2">
    <source>
        <dbReference type="ARBA" id="ARBA00023125"/>
    </source>
</evidence>
<dbReference type="InterPro" id="IPR051081">
    <property type="entry name" value="HTH_MetalResp_TranReg"/>
</dbReference>
<dbReference type="Pfam" id="PF09860">
    <property type="entry name" value="DUF2087"/>
    <property type="match status" value="1"/>
</dbReference>
<evidence type="ECO:0000256" key="3">
    <source>
        <dbReference type="ARBA" id="ARBA00023163"/>
    </source>
</evidence>
<dbReference type="AlphaFoldDB" id="A0A0P6X7K8"/>
<keyword evidence="1" id="KW-0805">Transcription regulation</keyword>
<dbReference type="Pfam" id="PF01022">
    <property type="entry name" value="HTH_5"/>
    <property type="match status" value="1"/>
</dbReference>
<evidence type="ECO:0000259" key="4">
    <source>
        <dbReference type="PROSITE" id="PS50987"/>
    </source>
</evidence>
<dbReference type="InterPro" id="IPR001845">
    <property type="entry name" value="HTH_ArsR_DNA-bd_dom"/>
</dbReference>
<feature type="domain" description="HTH crp-type" evidence="5">
    <location>
        <begin position="1"/>
        <end position="74"/>
    </location>
</feature>
<dbReference type="PRINTS" id="PR00778">
    <property type="entry name" value="HTHARSR"/>
</dbReference>
<dbReference type="Proteomes" id="UP000050417">
    <property type="component" value="Unassembled WGS sequence"/>
</dbReference>
<dbReference type="PANTHER" id="PTHR33154:SF33">
    <property type="entry name" value="TRANSCRIPTIONAL REPRESSOR SDPR"/>
    <property type="match status" value="1"/>
</dbReference>
<dbReference type="RefSeq" id="WP_075064637.1">
    <property type="nucleotide sequence ID" value="NZ_LGCL01000045.1"/>
</dbReference>
<comment type="caution">
    <text evidence="6">The sequence shown here is derived from an EMBL/GenBank/DDBJ whole genome shotgun (WGS) entry which is preliminary data.</text>
</comment>
<protein>
    <submittedName>
        <fullName evidence="6">ArsR family transcriptional regulator</fullName>
    </submittedName>
</protein>
<dbReference type="EMBL" id="LGCL01000045">
    <property type="protein sequence ID" value="KPL70144.1"/>
    <property type="molecule type" value="Genomic_DNA"/>
</dbReference>
<dbReference type="GO" id="GO:0003677">
    <property type="term" value="F:DNA binding"/>
    <property type="evidence" value="ECO:0007669"/>
    <property type="project" value="UniProtKB-KW"/>
</dbReference>
<accession>A0A0P6X7K8</accession>
<evidence type="ECO:0000259" key="5">
    <source>
        <dbReference type="PROSITE" id="PS51063"/>
    </source>
</evidence>
<evidence type="ECO:0000256" key="1">
    <source>
        <dbReference type="ARBA" id="ARBA00023015"/>
    </source>
</evidence>
<dbReference type="PANTHER" id="PTHR33154">
    <property type="entry name" value="TRANSCRIPTIONAL REGULATOR, ARSR FAMILY"/>
    <property type="match status" value="1"/>
</dbReference>
<dbReference type="Gene3D" id="1.10.10.10">
    <property type="entry name" value="Winged helix-like DNA-binding domain superfamily/Winged helix DNA-binding domain"/>
    <property type="match status" value="1"/>
</dbReference>
<keyword evidence="7" id="KW-1185">Reference proteome</keyword>
<reference evidence="6 7" key="1">
    <citation type="submission" date="2015-07" db="EMBL/GenBank/DDBJ databases">
        <title>Genome sequence of Ornatilinea apprima DSM 23815.</title>
        <authorList>
            <person name="Hemp J."/>
            <person name="Ward L.M."/>
            <person name="Pace L.A."/>
            <person name="Fischer W.W."/>
        </authorList>
    </citation>
    <scope>NUCLEOTIDE SEQUENCE [LARGE SCALE GENOMIC DNA]</scope>
    <source>
        <strain evidence="6 7">P3M-1</strain>
    </source>
</reference>
<dbReference type="SUPFAM" id="SSF46785">
    <property type="entry name" value="Winged helix' DNA-binding domain"/>
    <property type="match status" value="1"/>
</dbReference>
<dbReference type="NCBIfam" id="NF033788">
    <property type="entry name" value="HTH_metalloreg"/>
    <property type="match status" value="1"/>
</dbReference>
<dbReference type="STRING" id="1134406.ADN00_19105"/>
<keyword evidence="2" id="KW-0238">DNA-binding</keyword>
<dbReference type="PROSITE" id="PS51063">
    <property type="entry name" value="HTH_CRP_2"/>
    <property type="match status" value="1"/>
</dbReference>
<proteinExistence type="predicted"/>
<evidence type="ECO:0000313" key="7">
    <source>
        <dbReference type="Proteomes" id="UP000050417"/>
    </source>
</evidence>
<dbReference type="InterPro" id="IPR011991">
    <property type="entry name" value="ArsR-like_HTH"/>
</dbReference>
<gene>
    <name evidence="6" type="ORF">ADN00_19105</name>
</gene>
<dbReference type="SMART" id="SM00418">
    <property type="entry name" value="HTH_ARSR"/>
    <property type="match status" value="1"/>
</dbReference>
<dbReference type="InterPro" id="IPR036388">
    <property type="entry name" value="WH-like_DNA-bd_sf"/>
</dbReference>
<dbReference type="CDD" id="cd00090">
    <property type="entry name" value="HTH_ARSR"/>
    <property type="match status" value="1"/>
</dbReference>
<dbReference type="InterPro" id="IPR036390">
    <property type="entry name" value="WH_DNA-bd_sf"/>
</dbReference>
<name>A0A0P6X7K8_9CHLR</name>
<dbReference type="OrthoDB" id="529288at2"/>